<keyword evidence="4" id="KW-1185">Reference proteome</keyword>
<dbReference type="PANTHER" id="PTHR46564">
    <property type="entry name" value="TRANSPOSASE"/>
    <property type="match status" value="1"/>
</dbReference>
<dbReference type="InterPro" id="IPR036397">
    <property type="entry name" value="RNaseH_sf"/>
</dbReference>
<dbReference type="InterPro" id="IPR047655">
    <property type="entry name" value="Transpos_IS630-like"/>
</dbReference>
<dbReference type="Pfam" id="PF13358">
    <property type="entry name" value="DDE_3"/>
    <property type="match status" value="1"/>
</dbReference>
<dbReference type="SUPFAM" id="SSF46689">
    <property type="entry name" value="Homeodomain-like"/>
    <property type="match status" value="1"/>
</dbReference>
<feature type="domain" description="Tc1-like transposase DDE" evidence="2">
    <location>
        <begin position="149"/>
        <end position="288"/>
    </location>
</feature>
<dbReference type="Proteomes" id="UP001017257">
    <property type="component" value="Plasmid pR24_2"/>
</dbReference>
<proteinExistence type="predicted"/>
<gene>
    <name evidence="3" type="ORF">HPT29_028055</name>
</gene>
<dbReference type="InterPro" id="IPR038717">
    <property type="entry name" value="Tc1-like_DDE_dom"/>
</dbReference>
<organism evidence="3 4">
    <name type="scientific">Microvirga terrae</name>
    <dbReference type="NCBI Taxonomy" id="2740529"/>
    <lineage>
        <taxon>Bacteria</taxon>
        <taxon>Pseudomonadati</taxon>
        <taxon>Pseudomonadota</taxon>
        <taxon>Alphaproteobacteria</taxon>
        <taxon>Hyphomicrobiales</taxon>
        <taxon>Methylobacteriaceae</taxon>
        <taxon>Microvirga</taxon>
    </lineage>
</organism>
<dbReference type="EMBL" id="CP102847">
    <property type="protein sequence ID" value="UVF22669.1"/>
    <property type="molecule type" value="Genomic_DNA"/>
</dbReference>
<evidence type="ECO:0000313" key="3">
    <source>
        <dbReference type="EMBL" id="UVF22669.1"/>
    </source>
</evidence>
<feature type="domain" description="Transposase Synechocystis PCC 6803" evidence="1">
    <location>
        <begin position="5"/>
        <end position="50"/>
    </location>
</feature>
<evidence type="ECO:0000259" key="2">
    <source>
        <dbReference type="Pfam" id="PF13358"/>
    </source>
</evidence>
<name>A0ABY5S2D6_9HYPH</name>
<accession>A0ABY5S2D6</accession>
<dbReference type="NCBIfam" id="NF033545">
    <property type="entry name" value="transpos_IS630"/>
    <property type="match status" value="1"/>
</dbReference>
<geneLocation type="plasmid" evidence="3 4">
    <name>pR24_2</name>
</geneLocation>
<sequence length="318" mass="35840">MTQSFSLDLRVRVAAFVEAGHSCRAAARHFGVSDSCAIRLMQRKRHSGSLAPARQGRPPGGGKLVAYESFLIQTVEAEPAITMPELAARLLDEHGVVAAPAMLSRFLCRRGFTYKKTLMAAECARADIREERRVWAGHRQPRMRQEPHRLVFLDETYVNTKMTRLRGRSRKGERLRAGAPFGHWKTHTFIAGLRCHELSAPWVIDGPITRTAFDTYIETQLAPTLRDGDVVILDNLAVHKSEKAAQCLKQRGAWFLFLPPYSPDMNPIEQAFAKIKAHLRKAEARTFEVLWRALGGICDLFEPQECWNYLKAAGYASV</sequence>
<dbReference type="InterPro" id="IPR009057">
    <property type="entry name" value="Homeodomain-like_sf"/>
</dbReference>
<evidence type="ECO:0000313" key="4">
    <source>
        <dbReference type="Proteomes" id="UP001017257"/>
    </source>
</evidence>
<evidence type="ECO:0000259" key="1">
    <source>
        <dbReference type="Pfam" id="PF01710"/>
    </source>
</evidence>
<dbReference type="Pfam" id="PF01710">
    <property type="entry name" value="HTH_Tnp_IS630"/>
    <property type="match status" value="1"/>
</dbReference>
<keyword evidence="3" id="KW-0614">Plasmid</keyword>
<dbReference type="PANTHER" id="PTHR46564:SF1">
    <property type="entry name" value="TRANSPOSASE"/>
    <property type="match status" value="1"/>
</dbReference>
<reference evidence="3" key="1">
    <citation type="submission" date="2022-08" db="EMBL/GenBank/DDBJ databases">
        <title>Microvirga terrae sp. nov., isolated from soil.</title>
        <authorList>
            <person name="Kim K.H."/>
            <person name="Seo Y.L."/>
            <person name="Kim J.M."/>
            <person name="Lee J.K."/>
            <person name="Han D.M."/>
            <person name="Jeon C.O."/>
        </authorList>
    </citation>
    <scope>NUCLEOTIDE SEQUENCE</scope>
    <source>
        <strain evidence="3">R24</strain>
        <plasmid evidence="3">pR24_2</plasmid>
    </source>
</reference>
<dbReference type="InterPro" id="IPR002622">
    <property type="entry name" value="Transposase_14"/>
</dbReference>
<dbReference type="Gene3D" id="3.30.420.10">
    <property type="entry name" value="Ribonuclease H-like superfamily/Ribonuclease H"/>
    <property type="match status" value="1"/>
</dbReference>
<protein>
    <submittedName>
        <fullName evidence="3">IS630 family transposase</fullName>
    </submittedName>
</protein>
<dbReference type="RefSeq" id="WP_173949710.1">
    <property type="nucleotide sequence ID" value="NZ_CP102847.1"/>
</dbReference>